<proteinExistence type="predicted"/>
<reference evidence="2" key="2">
    <citation type="submission" date="2017-10" db="EMBL/GenBank/DDBJ databases">
        <title>Ladona fulva Genome sequencing and assembly.</title>
        <authorList>
            <person name="Murali S."/>
            <person name="Richards S."/>
            <person name="Bandaranaike D."/>
            <person name="Bellair M."/>
            <person name="Blankenburg K."/>
            <person name="Chao H."/>
            <person name="Dinh H."/>
            <person name="Doddapaneni H."/>
            <person name="Dugan-Rocha S."/>
            <person name="Elkadiri S."/>
            <person name="Gnanaolivu R."/>
            <person name="Hernandez B."/>
            <person name="Skinner E."/>
            <person name="Javaid M."/>
            <person name="Lee S."/>
            <person name="Li M."/>
            <person name="Ming W."/>
            <person name="Munidasa M."/>
            <person name="Muniz J."/>
            <person name="Nguyen L."/>
            <person name="Hughes D."/>
            <person name="Osuji N."/>
            <person name="Pu L.-L."/>
            <person name="Puazo M."/>
            <person name="Qu C."/>
            <person name="Quiroz J."/>
            <person name="Raj R."/>
            <person name="Weissenberger G."/>
            <person name="Xin Y."/>
            <person name="Zou X."/>
            <person name="Han Y."/>
            <person name="Worley K."/>
            <person name="Muzny D."/>
            <person name="Gibbs R."/>
        </authorList>
    </citation>
    <scope>NUCLEOTIDE SEQUENCE</scope>
    <source>
        <strain evidence="2">Sampled in the wild</strain>
    </source>
</reference>
<gene>
    <name evidence="2" type="ORF">J437_LFUL018260</name>
</gene>
<dbReference type="Proteomes" id="UP000792457">
    <property type="component" value="Unassembled WGS sequence"/>
</dbReference>
<feature type="compositionally biased region" description="Polar residues" evidence="1">
    <location>
        <begin position="67"/>
        <end position="81"/>
    </location>
</feature>
<dbReference type="AlphaFoldDB" id="A0A8K0KMT3"/>
<dbReference type="EMBL" id="KZ309304">
    <property type="protein sequence ID" value="KAG8238216.1"/>
    <property type="molecule type" value="Genomic_DNA"/>
</dbReference>
<feature type="region of interest" description="Disordered" evidence="1">
    <location>
        <begin position="11"/>
        <end position="194"/>
    </location>
</feature>
<comment type="caution">
    <text evidence="2">The sequence shown here is derived from an EMBL/GenBank/DDBJ whole genome shotgun (WGS) entry which is preliminary data.</text>
</comment>
<evidence type="ECO:0000313" key="2">
    <source>
        <dbReference type="EMBL" id="KAG8238216.1"/>
    </source>
</evidence>
<keyword evidence="3" id="KW-1185">Reference proteome</keyword>
<accession>A0A8K0KMT3</accession>
<evidence type="ECO:0000256" key="1">
    <source>
        <dbReference type="SAM" id="MobiDB-lite"/>
    </source>
</evidence>
<feature type="compositionally biased region" description="Polar residues" evidence="1">
    <location>
        <begin position="140"/>
        <end position="153"/>
    </location>
</feature>
<sequence length="194" mass="21208">MLVLLTPGTAGDIGAMSIGSTQPNALSDVAPTPQGGARSNMQHSQPNHPQHQMTHVHSHHEVYNPGYSRTSSTNSIPQKSSVYDGGIKSRSSQNLNEPRSPGAHHAMVSRQASNPGLTIHNPQHPPQQQQQQQQYPMQQNGAQHQQPNPSHQSVEAERFYQNLSIYRSQQPETHNGFTSPGRGKIPNLQGSPDE</sequence>
<dbReference type="OrthoDB" id="6260541at2759"/>
<evidence type="ECO:0000313" key="3">
    <source>
        <dbReference type="Proteomes" id="UP000792457"/>
    </source>
</evidence>
<organism evidence="2 3">
    <name type="scientific">Ladona fulva</name>
    <name type="common">Scarce chaser dragonfly</name>
    <name type="synonym">Libellula fulva</name>
    <dbReference type="NCBI Taxonomy" id="123851"/>
    <lineage>
        <taxon>Eukaryota</taxon>
        <taxon>Metazoa</taxon>
        <taxon>Ecdysozoa</taxon>
        <taxon>Arthropoda</taxon>
        <taxon>Hexapoda</taxon>
        <taxon>Insecta</taxon>
        <taxon>Pterygota</taxon>
        <taxon>Palaeoptera</taxon>
        <taxon>Odonata</taxon>
        <taxon>Epiprocta</taxon>
        <taxon>Anisoptera</taxon>
        <taxon>Libelluloidea</taxon>
        <taxon>Libellulidae</taxon>
        <taxon>Ladona</taxon>
    </lineage>
</organism>
<reference evidence="2" key="1">
    <citation type="submission" date="2013-04" db="EMBL/GenBank/DDBJ databases">
        <authorList>
            <person name="Qu J."/>
            <person name="Murali S.C."/>
            <person name="Bandaranaike D."/>
            <person name="Bellair M."/>
            <person name="Blankenburg K."/>
            <person name="Chao H."/>
            <person name="Dinh H."/>
            <person name="Doddapaneni H."/>
            <person name="Downs B."/>
            <person name="Dugan-Rocha S."/>
            <person name="Elkadiri S."/>
            <person name="Gnanaolivu R.D."/>
            <person name="Hernandez B."/>
            <person name="Javaid M."/>
            <person name="Jayaseelan J.C."/>
            <person name="Lee S."/>
            <person name="Li M."/>
            <person name="Ming W."/>
            <person name="Munidasa M."/>
            <person name="Muniz J."/>
            <person name="Nguyen L."/>
            <person name="Ongeri F."/>
            <person name="Osuji N."/>
            <person name="Pu L.-L."/>
            <person name="Puazo M."/>
            <person name="Qu C."/>
            <person name="Quiroz J."/>
            <person name="Raj R."/>
            <person name="Weissenberger G."/>
            <person name="Xin Y."/>
            <person name="Zou X."/>
            <person name="Han Y."/>
            <person name="Richards S."/>
            <person name="Worley K."/>
            <person name="Muzny D."/>
            <person name="Gibbs R."/>
        </authorList>
    </citation>
    <scope>NUCLEOTIDE SEQUENCE</scope>
    <source>
        <strain evidence="2">Sampled in the wild</strain>
    </source>
</reference>
<feature type="compositionally biased region" description="Polar residues" evidence="1">
    <location>
        <begin position="161"/>
        <end position="178"/>
    </location>
</feature>
<feature type="compositionally biased region" description="Polar residues" evidence="1">
    <location>
        <begin position="37"/>
        <end position="55"/>
    </location>
</feature>
<name>A0A8K0KMT3_LADFU</name>
<feature type="non-terminal residue" evidence="2">
    <location>
        <position position="194"/>
    </location>
</feature>
<feature type="compositionally biased region" description="Low complexity" evidence="1">
    <location>
        <begin position="126"/>
        <end position="139"/>
    </location>
</feature>
<protein>
    <submittedName>
        <fullName evidence="2">Uncharacterized protein</fullName>
    </submittedName>
</protein>